<accession>A0A6J3M268</accession>
<dbReference type="Proteomes" id="UP000504637">
    <property type="component" value="Unplaced"/>
</dbReference>
<keyword evidence="1" id="KW-1133">Transmembrane helix</keyword>
<evidence type="ECO:0000313" key="2">
    <source>
        <dbReference type="Proteomes" id="UP000504637"/>
    </source>
</evidence>
<reference evidence="3" key="1">
    <citation type="submission" date="2020-01" db="EMBL/GenBank/DDBJ databases">
        <authorList>
            <consortium name="DOE Joint Genome Institute"/>
            <person name="Haridas S."/>
            <person name="Albert R."/>
            <person name="Binder M."/>
            <person name="Bloem J."/>
            <person name="Labutti K."/>
            <person name="Salamov A."/>
            <person name="Andreopoulos B."/>
            <person name="Baker S.E."/>
            <person name="Barry K."/>
            <person name="Bills G."/>
            <person name="Bluhm B.H."/>
            <person name="Cannon C."/>
            <person name="Castanera R."/>
            <person name="Culley D.E."/>
            <person name="Daum C."/>
            <person name="Ezra D."/>
            <person name="Gonzalez J.B."/>
            <person name="Henrissat B."/>
            <person name="Kuo A."/>
            <person name="Liang C."/>
            <person name="Lipzen A."/>
            <person name="Lutzoni F."/>
            <person name="Magnuson J."/>
            <person name="Mondo S."/>
            <person name="Nolan M."/>
            <person name="Ohm R."/>
            <person name="Pangilinan J."/>
            <person name="Park H.-J."/>
            <person name="Ramirez L."/>
            <person name="Alfaro M."/>
            <person name="Sun H."/>
            <person name="Tritt A."/>
            <person name="Yoshinaga Y."/>
            <person name="Zwiers L.-H."/>
            <person name="Turgeon B.G."/>
            <person name="Goodwin S.B."/>
            <person name="Spatafora J.W."/>
            <person name="Crous P.W."/>
            <person name="Grigoriev I.V."/>
        </authorList>
    </citation>
    <scope>NUCLEOTIDE SEQUENCE</scope>
    <source>
        <strain evidence="3">CBS 342.82</strain>
    </source>
</reference>
<reference evidence="3" key="3">
    <citation type="submission" date="2025-08" db="UniProtKB">
        <authorList>
            <consortium name="RefSeq"/>
        </authorList>
    </citation>
    <scope>IDENTIFICATION</scope>
    <source>
        <strain evidence="3">CBS 342.82</strain>
    </source>
</reference>
<keyword evidence="2" id="KW-1185">Reference proteome</keyword>
<name>A0A6J3M268_9PEZI</name>
<gene>
    <name evidence="3" type="ORF">K489DRAFT_232990</name>
</gene>
<sequence>MPRLRAATKRYVGAFNGTLFLLGFLRRNIMYIGFLLFLIIGFHRFGVLFIKLAVLAFALAFCVHDGLGCLPTRKSFGPAFTVLGYGTGLSDYFPLWQQVRRWELSSSCRQNITNH</sequence>
<keyword evidence="1" id="KW-0472">Membrane</keyword>
<dbReference type="GeneID" id="54357619"/>
<dbReference type="AlphaFoldDB" id="A0A6J3M268"/>
<dbReference type="RefSeq" id="XP_033459137.1">
    <property type="nucleotide sequence ID" value="XM_033599820.1"/>
</dbReference>
<proteinExistence type="predicted"/>
<keyword evidence="1" id="KW-0812">Transmembrane</keyword>
<evidence type="ECO:0000256" key="1">
    <source>
        <dbReference type="SAM" id="Phobius"/>
    </source>
</evidence>
<feature type="transmembrane region" description="Helical" evidence="1">
    <location>
        <begin position="12"/>
        <end position="39"/>
    </location>
</feature>
<organism evidence="3">
    <name type="scientific">Dissoconium aciculare CBS 342.82</name>
    <dbReference type="NCBI Taxonomy" id="1314786"/>
    <lineage>
        <taxon>Eukaryota</taxon>
        <taxon>Fungi</taxon>
        <taxon>Dikarya</taxon>
        <taxon>Ascomycota</taxon>
        <taxon>Pezizomycotina</taxon>
        <taxon>Dothideomycetes</taxon>
        <taxon>Dothideomycetidae</taxon>
        <taxon>Mycosphaerellales</taxon>
        <taxon>Dissoconiaceae</taxon>
        <taxon>Dissoconium</taxon>
    </lineage>
</organism>
<feature type="transmembrane region" description="Helical" evidence="1">
    <location>
        <begin position="45"/>
        <end position="64"/>
    </location>
</feature>
<reference evidence="3" key="2">
    <citation type="submission" date="2020-04" db="EMBL/GenBank/DDBJ databases">
        <authorList>
            <consortium name="NCBI Genome Project"/>
        </authorList>
    </citation>
    <scope>NUCLEOTIDE SEQUENCE</scope>
    <source>
        <strain evidence="3">CBS 342.82</strain>
    </source>
</reference>
<evidence type="ECO:0000313" key="3">
    <source>
        <dbReference type="RefSeq" id="XP_033459137.1"/>
    </source>
</evidence>
<protein>
    <submittedName>
        <fullName evidence="3">Uncharacterized protein</fullName>
    </submittedName>
</protein>